<dbReference type="InterPro" id="IPR013022">
    <property type="entry name" value="Xyl_isomerase-like_TIM-brl"/>
</dbReference>
<dbReference type="PANTHER" id="PTHR12110">
    <property type="entry name" value="HYDROXYPYRUVATE ISOMERASE"/>
    <property type="match status" value="1"/>
</dbReference>
<dbReference type="AlphaFoldDB" id="A0A4V2Q795"/>
<name>A0A4V2Q795_9GAMM</name>
<dbReference type="Pfam" id="PF01261">
    <property type="entry name" value="AP_endonuc_2"/>
    <property type="match status" value="1"/>
</dbReference>
<accession>A0A4V2Q795</accession>
<keyword evidence="2" id="KW-0413">Isomerase</keyword>
<evidence type="ECO:0000259" key="1">
    <source>
        <dbReference type="Pfam" id="PF01261"/>
    </source>
</evidence>
<sequence length="278" mass="30153">MRLAISNIAWDTSEDEAIVTLLQRFGIDAIDIAPGKYFSEPAKAADEDILRVKNWWAERGIEITGMQALLFGTTGLNVFGSLEAQEAMLQHLTAVCRIGAGLGATRLVFGSPKNRDCSGLSDEESMDIAVDFFRRLGSIAQSYNVLICLEPNPSCYGANFMTTSVETARVVREVAHPFIGMQLDTGALSINGEDPEAVLRDSSSLIGHIHASEPDLLPLGDGGAEHSRMSAVLRQLLPDHVVSIEMLATNKEPHEVSIERALKVAIRYYRGDGAGARL</sequence>
<evidence type="ECO:0000313" key="3">
    <source>
        <dbReference type="Proteomes" id="UP000295169"/>
    </source>
</evidence>
<feature type="domain" description="Xylose isomerase-like TIM barrel" evidence="1">
    <location>
        <begin position="21"/>
        <end position="259"/>
    </location>
</feature>
<dbReference type="SUPFAM" id="SSF51658">
    <property type="entry name" value="Xylose isomerase-like"/>
    <property type="match status" value="1"/>
</dbReference>
<proteinExistence type="predicted"/>
<dbReference type="InterPro" id="IPR036237">
    <property type="entry name" value="Xyl_isomerase-like_sf"/>
</dbReference>
<comment type="caution">
    <text evidence="2">The sequence shown here is derived from an EMBL/GenBank/DDBJ whole genome shotgun (WGS) entry which is preliminary data.</text>
</comment>
<dbReference type="Proteomes" id="UP000295169">
    <property type="component" value="Unassembled WGS sequence"/>
</dbReference>
<dbReference type="Gene3D" id="3.20.20.150">
    <property type="entry name" value="Divalent-metal-dependent TIM barrel enzymes"/>
    <property type="match status" value="1"/>
</dbReference>
<reference evidence="2 3" key="1">
    <citation type="submission" date="2019-03" db="EMBL/GenBank/DDBJ databases">
        <title>Genomic Encyclopedia of Type Strains, Phase IV (KMG-IV): sequencing the most valuable type-strain genomes for metagenomic binning, comparative biology and taxonomic classification.</title>
        <authorList>
            <person name="Goeker M."/>
        </authorList>
    </citation>
    <scope>NUCLEOTIDE SEQUENCE [LARGE SCALE GENOMIC DNA]</scope>
    <source>
        <strain evidence="2 3">DSM 2286</strain>
    </source>
</reference>
<evidence type="ECO:0000313" key="2">
    <source>
        <dbReference type="EMBL" id="TCL29443.1"/>
    </source>
</evidence>
<dbReference type="PANTHER" id="PTHR12110:SF21">
    <property type="entry name" value="XYLOSE ISOMERASE-LIKE TIM BARREL DOMAIN-CONTAINING PROTEIN"/>
    <property type="match status" value="1"/>
</dbReference>
<dbReference type="RefSeq" id="WP_131297671.1">
    <property type="nucleotide sequence ID" value="NZ_JBHLST010000112.1"/>
</dbReference>
<dbReference type="EMBL" id="SMMU01000018">
    <property type="protein sequence ID" value="TCL29443.1"/>
    <property type="molecule type" value="Genomic_DNA"/>
</dbReference>
<dbReference type="InterPro" id="IPR050312">
    <property type="entry name" value="IolE/XylAMocC-like"/>
</dbReference>
<gene>
    <name evidence="2" type="ORF">EV691_11847</name>
</gene>
<organism evidence="2 3">
    <name type="scientific">Azotobacter chroococcum</name>
    <dbReference type="NCBI Taxonomy" id="353"/>
    <lineage>
        <taxon>Bacteria</taxon>
        <taxon>Pseudomonadati</taxon>
        <taxon>Pseudomonadota</taxon>
        <taxon>Gammaproteobacteria</taxon>
        <taxon>Pseudomonadales</taxon>
        <taxon>Pseudomonadaceae</taxon>
        <taxon>Azotobacter</taxon>
    </lineage>
</organism>
<dbReference type="GO" id="GO:0016853">
    <property type="term" value="F:isomerase activity"/>
    <property type="evidence" value="ECO:0007669"/>
    <property type="project" value="UniProtKB-KW"/>
</dbReference>
<protein>
    <submittedName>
        <fullName evidence="2">Sugar phosphate isomerase/epimerase</fullName>
    </submittedName>
</protein>